<evidence type="ECO:0000256" key="3">
    <source>
        <dbReference type="ARBA" id="ARBA00004763"/>
    </source>
</evidence>
<gene>
    <name evidence="11" type="primary">folP</name>
    <name evidence="11" type="ORF">VK792_07065</name>
</gene>
<keyword evidence="12" id="KW-1185">Reference proteome</keyword>
<evidence type="ECO:0000313" key="11">
    <source>
        <dbReference type="EMBL" id="MEC3861041.1"/>
    </source>
</evidence>
<name>A0ABU6HFF4_9RHOB</name>
<sequence>MSHYYRPIVRFDLTRPAEAQPVAGGKGWFSDVECLCRTAPPRVIPIADVPPDVVARIAAPRADIAGLDMGRPHVMGILNVTPDSFSDGGRHEVPAMAVARGRQMVAHGATMIDVGGESSRPGAQTIPVEAEIARTEPVIGALRHAVSVPISIDTRKAAVARAAVGQGANVVNDVSGFTYDRALAPFCATKGLPVCIMHALGDPETMQVSPRYDDVLLDVYDFLAAQVVFLENLGVPRDRIIVDPGIGFGKKLDHNLAILNRISLFHSLGCAILVGASRKKFIGTLSGVETAGERVLGSVAVALAAAAQGVQILRVHDVQETCQALSLWQAVQNG</sequence>
<organism evidence="11 12">
    <name type="scientific">Mesobacterium hydrothermale</name>
    <dbReference type="NCBI Taxonomy" id="3111907"/>
    <lineage>
        <taxon>Bacteria</taxon>
        <taxon>Pseudomonadati</taxon>
        <taxon>Pseudomonadota</taxon>
        <taxon>Alphaproteobacteria</taxon>
        <taxon>Rhodobacterales</taxon>
        <taxon>Roseobacteraceae</taxon>
        <taxon>Mesobacterium</taxon>
    </lineage>
</organism>
<dbReference type="PANTHER" id="PTHR20941">
    <property type="entry name" value="FOLATE SYNTHESIS PROTEINS"/>
    <property type="match status" value="1"/>
</dbReference>
<evidence type="ECO:0000313" key="12">
    <source>
        <dbReference type="Proteomes" id="UP001348149"/>
    </source>
</evidence>
<keyword evidence="6 9" id="KW-0479">Metal-binding</keyword>
<dbReference type="Proteomes" id="UP001348149">
    <property type="component" value="Unassembled WGS sequence"/>
</dbReference>
<dbReference type="InterPro" id="IPR006390">
    <property type="entry name" value="DHP_synth_dom"/>
</dbReference>
<dbReference type="InterPro" id="IPR011005">
    <property type="entry name" value="Dihydropteroate_synth-like_sf"/>
</dbReference>
<dbReference type="CDD" id="cd00739">
    <property type="entry name" value="DHPS"/>
    <property type="match status" value="1"/>
</dbReference>
<dbReference type="NCBIfam" id="TIGR01496">
    <property type="entry name" value="DHPS"/>
    <property type="match status" value="1"/>
</dbReference>
<dbReference type="InterPro" id="IPR045031">
    <property type="entry name" value="DHP_synth-like"/>
</dbReference>
<comment type="catalytic activity">
    <reaction evidence="1">
        <text>(7,8-dihydropterin-6-yl)methyl diphosphate + 4-aminobenzoate = 7,8-dihydropteroate + diphosphate</text>
        <dbReference type="Rhea" id="RHEA:19949"/>
        <dbReference type="ChEBI" id="CHEBI:17836"/>
        <dbReference type="ChEBI" id="CHEBI:17839"/>
        <dbReference type="ChEBI" id="CHEBI:33019"/>
        <dbReference type="ChEBI" id="CHEBI:72950"/>
        <dbReference type="EC" id="2.5.1.15"/>
    </reaction>
</comment>
<dbReference type="EMBL" id="JAYLLH010000007">
    <property type="protein sequence ID" value="MEC3861041.1"/>
    <property type="molecule type" value="Genomic_DNA"/>
</dbReference>
<dbReference type="RefSeq" id="WP_326296705.1">
    <property type="nucleotide sequence ID" value="NZ_JAYLLH010000007.1"/>
</dbReference>
<evidence type="ECO:0000256" key="8">
    <source>
        <dbReference type="ARBA" id="ARBA00022909"/>
    </source>
</evidence>
<dbReference type="GO" id="GO:0004156">
    <property type="term" value="F:dihydropteroate synthase activity"/>
    <property type="evidence" value="ECO:0007669"/>
    <property type="project" value="UniProtKB-EC"/>
</dbReference>
<keyword evidence="5 9" id="KW-0808">Transferase</keyword>
<dbReference type="InterPro" id="IPR000489">
    <property type="entry name" value="Pterin-binding_dom"/>
</dbReference>
<dbReference type="Pfam" id="PF00809">
    <property type="entry name" value="Pterin_bind"/>
    <property type="match status" value="1"/>
</dbReference>
<proteinExistence type="inferred from homology"/>
<evidence type="ECO:0000256" key="6">
    <source>
        <dbReference type="ARBA" id="ARBA00022723"/>
    </source>
</evidence>
<evidence type="ECO:0000256" key="1">
    <source>
        <dbReference type="ARBA" id="ARBA00000012"/>
    </source>
</evidence>
<keyword evidence="8 9" id="KW-0289">Folate biosynthesis</keyword>
<evidence type="ECO:0000256" key="7">
    <source>
        <dbReference type="ARBA" id="ARBA00022842"/>
    </source>
</evidence>
<protein>
    <recommendedName>
        <fullName evidence="4 9">Dihydropteroate synthase</fullName>
        <shortName evidence="9">DHPS</shortName>
        <ecNumber evidence="4 9">2.5.1.15</ecNumber>
    </recommendedName>
    <alternativeName>
        <fullName evidence="9">Dihydropteroate pyrophosphorylase</fullName>
    </alternativeName>
</protein>
<keyword evidence="7 9" id="KW-0460">Magnesium</keyword>
<evidence type="ECO:0000256" key="9">
    <source>
        <dbReference type="RuleBase" id="RU361205"/>
    </source>
</evidence>
<dbReference type="EC" id="2.5.1.15" evidence="4 9"/>
<evidence type="ECO:0000256" key="2">
    <source>
        <dbReference type="ARBA" id="ARBA00001946"/>
    </source>
</evidence>
<accession>A0ABU6HFF4</accession>
<dbReference type="PANTHER" id="PTHR20941:SF1">
    <property type="entry name" value="FOLIC ACID SYNTHESIS PROTEIN FOL1"/>
    <property type="match status" value="1"/>
</dbReference>
<evidence type="ECO:0000256" key="4">
    <source>
        <dbReference type="ARBA" id="ARBA00012458"/>
    </source>
</evidence>
<dbReference type="Gene3D" id="3.20.20.20">
    <property type="entry name" value="Dihydropteroate synthase-like"/>
    <property type="match status" value="1"/>
</dbReference>
<comment type="function">
    <text evidence="9">Catalyzes the condensation of para-aminobenzoate (pABA) with 6-hydroxymethyl-7,8-dihydropterin diphosphate (DHPt-PP) to form 7,8-dihydropteroate (H2Pte), the immediate precursor of folate derivatives.</text>
</comment>
<dbReference type="PROSITE" id="PS50972">
    <property type="entry name" value="PTERIN_BINDING"/>
    <property type="match status" value="1"/>
</dbReference>
<dbReference type="SUPFAM" id="SSF51717">
    <property type="entry name" value="Dihydropteroate synthetase-like"/>
    <property type="match status" value="1"/>
</dbReference>
<dbReference type="PROSITE" id="PS00792">
    <property type="entry name" value="DHPS_1"/>
    <property type="match status" value="1"/>
</dbReference>
<comment type="pathway">
    <text evidence="3 9">Cofactor biosynthesis; tetrahydrofolate biosynthesis; 7,8-dihydrofolate from 2-amino-4-hydroxy-6-hydroxymethyl-7,8-dihydropteridine diphosphate and 4-aminobenzoate: step 1/2.</text>
</comment>
<evidence type="ECO:0000259" key="10">
    <source>
        <dbReference type="PROSITE" id="PS50972"/>
    </source>
</evidence>
<reference evidence="11 12" key="1">
    <citation type="submission" date="2024-01" db="EMBL/GenBank/DDBJ databases">
        <title>Mesobacterium rodlantinim sp. nov., isolated from shallow sea hydrothermal systems off Kueishantao Island.</title>
        <authorList>
            <person name="Su Z."/>
            <person name="Tang K."/>
        </authorList>
    </citation>
    <scope>NUCLEOTIDE SEQUENCE [LARGE SCALE GENOMIC DNA]</scope>
    <source>
        <strain evidence="11 12">TK19101</strain>
    </source>
</reference>
<comment type="caution">
    <text evidence="11">The sequence shown here is derived from an EMBL/GenBank/DDBJ whole genome shotgun (WGS) entry which is preliminary data.</text>
</comment>
<feature type="domain" description="Pterin-binding" evidence="10">
    <location>
        <begin position="72"/>
        <end position="326"/>
    </location>
</feature>
<dbReference type="PROSITE" id="PS00793">
    <property type="entry name" value="DHPS_2"/>
    <property type="match status" value="1"/>
</dbReference>
<comment type="cofactor">
    <cofactor evidence="2 9">
        <name>Mg(2+)</name>
        <dbReference type="ChEBI" id="CHEBI:18420"/>
    </cofactor>
</comment>
<comment type="similarity">
    <text evidence="9">Belongs to the DHPS family.</text>
</comment>
<evidence type="ECO:0000256" key="5">
    <source>
        <dbReference type="ARBA" id="ARBA00022679"/>
    </source>
</evidence>